<gene>
    <name evidence="20" type="ORF">Cfor_04426</name>
</gene>
<dbReference type="CDD" id="cd22249">
    <property type="entry name" value="UDM1_RNF168_RNF169-like"/>
    <property type="match status" value="1"/>
</dbReference>
<organism evidence="20 21">
    <name type="scientific">Coptotermes formosanus</name>
    <name type="common">Formosan subterranean termite</name>
    <dbReference type="NCBI Taxonomy" id="36987"/>
    <lineage>
        <taxon>Eukaryota</taxon>
        <taxon>Metazoa</taxon>
        <taxon>Ecdysozoa</taxon>
        <taxon>Arthropoda</taxon>
        <taxon>Hexapoda</taxon>
        <taxon>Insecta</taxon>
        <taxon>Pterygota</taxon>
        <taxon>Neoptera</taxon>
        <taxon>Polyneoptera</taxon>
        <taxon>Dictyoptera</taxon>
        <taxon>Blattodea</taxon>
        <taxon>Blattoidea</taxon>
        <taxon>Termitoidae</taxon>
        <taxon>Rhinotermitidae</taxon>
        <taxon>Coptotermes</taxon>
    </lineage>
</organism>
<dbReference type="FunFam" id="3.30.70.1230:FF:000002">
    <property type="entry name" value="Adenylate cyclase"/>
    <property type="match status" value="1"/>
</dbReference>
<evidence type="ECO:0000256" key="7">
    <source>
        <dbReference type="ARBA" id="ARBA00022737"/>
    </source>
</evidence>
<keyword evidence="6" id="KW-0479">Metal-binding</keyword>
<feature type="compositionally biased region" description="Basic and acidic residues" evidence="17">
    <location>
        <begin position="1514"/>
        <end position="1531"/>
    </location>
</feature>
<evidence type="ECO:0000256" key="11">
    <source>
        <dbReference type="ARBA" id="ARBA00022989"/>
    </source>
</evidence>
<feature type="region of interest" description="Disordered" evidence="17">
    <location>
        <begin position="1408"/>
        <end position="1555"/>
    </location>
</feature>
<keyword evidence="11 18" id="KW-1133">Transmembrane helix</keyword>
<feature type="transmembrane region" description="Helical" evidence="18">
    <location>
        <begin position="319"/>
        <end position="342"/>
    </location>
</feature>
<dbReference type="GO" id="GO:0007189">
    <property type="term" value="P:adenylate cyclase-activating G protein-coupled receptor signaling pathway"/>
    <property type="evidence" value="ECO:0007669"/>
    <property type="project" value="TreeGrafter"/>
</dbReference>
<dbReference type="GO" id="GO:0006171">
    <property type="term" value="P:cAMP biosynthetic process"/>
    <property type="evidence" value="ECO:0007669"/>
    <property type="project" value="UniProtKB-KW"/>
</dbReference>
<proteinExistence type="inferred from homology"/>
<feature type="region of interest" description="Disordered" evidence="17">
    <location>
        <begin position="1240"/>
        <end position="1353"/>
    </location>
</feature>
<comment type="similarity">
    <text evidence="16">Belongs to the adenylyl cyclase class-4/guanylyl cyclase family.</text>
</comment>
<dbReference type="CDD" id="cd07302">
    <property type="entry name" value="CHD"/>
    <property type="match status" value="2"/>
</dbReference>
<keyword evidence="15 16" id="KW-0456">Lyase</keyword>
<comment type="cofactor">
    <cofactor evidence="2">
        <name>Mg(2+)</name>
        <dbReference type="ChEBI" id="CHEBI:18420"/>
    </cofactor>
</comment>
<dbReference type="InterPro" id="IPR009398">
    <property type="entry name" value="Adcy_conserved_dom"/>
</dbReference>
<keyword evidence="13 18" id="KW-0472">Membrane</keyword>
<dbReference type="GO" id="GO:0035556">
    <property type="term" value="P:intracellular signal transduction"/>
    <property type="evidence" value="ECO:0007669"/>
    <property type="project" value="InterPro"/>
</dbReference>
<name>A0A6L2PJN3_COPFO</name>
<dbReference type="GO" id="GO:0004016">
    <property type="term" value="F:adenylate cyclase activity"/>
    <property type="evidence" value="ECO:0007669"/>
    <property type="project" value="UniProtKB-EC"/>
</dbReference>
<feature type="region of interest" description="Disordered" evidence="17">
    <location>
        <begin position="915"/>
        <end position="1103"/>
    </location>
</feature>
<evidence type="ECO:0000313" key="21">
    <source>
        <dbReference type="Proteomes" id="UP000502823"/>
    </source>
</evidence>
<evidence type="ECO:0000256" key="2">
    <source>
        <dbReference type="ARBA" id="ARBA00001946"/>
    </source>
</evidence>
<feature type="compositionally biased region" description="Low complexity" evidence="17">
    <location>
        <begin position="1334"/>
        <end position="1353"/>
    </location>
</feature>
<keyword evidence="7" id="KW-0677">Repeat</keyword>
<dbReference type="PROSITE" id="PS50125">
    <property type="entry name" value="GUANYLATE_CYCLASE_2"/>
    <property type="match status" value="2"/>
</dbReference>
<protein>
    <recommendedName>
        <fullName evidence="4">adenylate cyclase</fullName>
        <ecNumber evidence="4">4.6.1.1</ecNumber>
    </recommendedName>
</protein>
<dbReference type="Gene3D" id="3.30.70.1230">
    <property type="entry name" value="Nucleotide cyclase"/>
    <property type="match status" value="2"/>
</dbReference>
<evidence type="ECO:0000256" key="5">
    <source>
        <dbReference type="ARBA" id="ARBA00022692"/>
    </source>
</evidence>
<evidence type="ECO:0000256" key="13">
    <source>
        <dbReference type="ARBA" id="ARBA00023136"/>
    </source>
</evidence>
<keyword evidence="12" id="KW-0115">cAMP biosynthesis</keyword>
<dbReference type="EC" id="4.6.1.1" evidence="4"/>
<feature type="compositionally biased region" description="Polar residues" evidence="17">
    <location>
        <begin position="1418"/>
        <end position="1436"/>
    </location>
</feature>
<dbReference type="PANTHER" id="PTHR45627:SF26">
    <property type="entry name" value="ADENYLATE CYCLASE TYPE 1"/>
    <property type="match status" value="1"/>
</dbReference>
<dbReference type="GO" id="GO:0005886">
    <property type="term" value="C:plasma membrane"/>
    <property type="evidence" value="ECO:0007669"/>
    <property type="project" value="InterPro"/>
</dbReference>
<feature type="compositionally biased region" description="Low complexity" evidence="17">
    <location>
        <begin position="854"/>
        <end position="863"/>
    </location>
</feature>
<feature type="region of interest" description="Disordered" evidence="17">
    <location>
        <begin position="1747"/>
        <end position="1791"/>
    </location>
</feature>
<feature type="compositionally biased region" description="Basic and acidic residues" evidence="17">
    <location>
        <begin position="1751"/>
        <end position="1762"/>
    </location>
</feature>
<feature type="region of interest" description="Disordered" evidence="17">
    <location>
        <begin position="1900"/>
        <end position="1964"/>
    </location>
</feature>
<dbReference type="InParanoid" id="A0A6L2PJN3"/>
<comment type="caution">
    <text evidence="20">The sequence shown here is derived from an EMBL/GenBank/DDBJ whole genome shotgun (WGS) entry which is preliminary data.</text>
</comment>
<evidence type="ECO:0000259" key="19">
    <source>
        <dbReference type="PROSITE" id="PS50125"/>
    </source>
</evidence>
<evidence type="ECO:0000256" key="10">
    <source>
        <dbReference type="ARBA" id="ARBA00022842"/>
    </source>
</evidence>
<evidence type="ECO:0000256" key="8">
    <source>
        <dbReference type="ARBA" id="ARBA00022741"/>
    </source>
</evidence>
<feature type="transmembrane region" description="Helical" evidence="18">
    <location>
        <begin position="348"/>
        <end position="371"/>
    </location>
</feature>
<feature type="region of interest" description="Disordered" evidence="17">
    <location>
        <begin position="1162"/>
        <end position="1203"/>
    </location>
</feature>
<evidence type="ECO:0000256" key="12">
    <source>
        <dbReference type="ARBA" id="ARBA00022998"/>
    </source>
</evidence>
<dbReference type="SMART" id="SM00044">
    <property type="entry name" value="CYCc"/>
    <property type="match status" value="2"/>
</dbReference>
<feature type="domain" description="Guanylate cyclase" evidence="19">
    <location>
        <begin position="585"/>
        <end position="729"/>
    </location>
</feature>
<evidence type="ECO:0000256" key="1">
    <source>
        <dbReference type="ARBA" id="ARBA00001593"/>
    </source>
</evidence>
<evidence type="ECO:0000256" key="17">
    <source>
        <dbReference type="SAM" id="MobiDB-lite"/>
    </source>
</evidence>
<evidence type="ECO:0000256" key="6">
    <source>
        <dbReference type="ARBA" id="ARBA00022723"/>
    </source>
</evidence>
<feature type="transmembrane region" description="Helical" evidence="18">
    <location>
        <begin position="383"/>
        <end position="401"/>
    </location>
</feature>
<evidence type="ECO:0000256" key="9">
    <source>
        <dbReference type="ARBA" id="ARBA00022840"/>
    </source>
</evidence>
<evidence type="ECO:0000256" key="3">
    <source>
        <dbReference type="ARBA" id="ARBA00004141"/>
    </source>
</evidence>
<keyword evidence="9" id="KW-0067">ATP-binding</keyword>
<keyword evidence="14" id="KW-0325">Glycoprotein</keyword>
<feature type="region of interest" description="Disordered" evidence="17">
    <location>
        <begin position="1820"/>
        <end position="1864"/>
    </location>
</feature>
<feature type="transmembrane region" description="Helical" evidence="18">
    <location>
        <begin position="440"/>
        <end position="458"/>
    </location>
</feature>
<feature type="compositionally biased region" description="Polar residues" evidence="17">
    <location>
        <begin position="1275"/>
        <end position="1299"/>
    </location>
</feature>
<evidence type="ECO:0000256" key="14">
    <source>
        <dbReference type="ARBA" id="ARBA00023180"/>
    </source>
</evidence>
<feature type="region of interest" description="Disordered" evidence="17">
    <location>
        <begin position="1984"/>
        <end position="2004"/>
    </location>
</feature>
<feature type="compositionally biased region" description="Polar residues" evidence="17">
    <location>
        <begin position="974"/>
        <end position="994"/>
    </location>
</feature>
<dbReference type="SUPFAM" id="SSF55073">
    <property type="entry name" value="Nucleotide cyclase"/>
    <property type="match status" value="2"/>
</dbReference>
<dbReference type="OrthoDB" id="2107370at2759"/>
<evidence type="ECO:0000256" key="4">
    <source>
        <dbReference type="ARBA" id="ARBA00012201"/>
    </source>
</evidence>
<dbReference type="FunFam" id="3.30.70.1230:FF:000001">
    <property type="entry name" value="Adenylate cyclase"/>
    <property type="match status" value="1"/>
</dbReference>
<dbReference type="Pfam" id="PF00211">
    <property type="entry name" value="Guanylate_cyc"/>
    <property type="match status" value="2"/>
</dbReference>
<dbReference type="PANTHER" id="PTHR45627">
    <property type="entry name" value="ADENYLATE CYCLASE TYPE 1"/>
    <property type="match status" value="1"/>
</dbReference>
<dbReference type="Pfam" id="PF06327">
    <property type="entry name" value="Adcy_cons_dom"/>
    <property type="match status" value="1"/>
</dbReference>
<keyword evidence="8" id="KW-0547">Nucleotide-binding</keyword>
<feature type="domain" description="Guanylate cyclase" evidence="19">
    <location>
        <begin position="48"/>
        <end position="175"/>
    </location>
</feature>
<dbReference type="GO" id="GO:0005524">
    <property type="term" value="F:ATP binding"/>
    <property type="evidence" value="ECO:0007669"/>
    <property type="project" value="UniProtKB-KW"/>
</dbReference>
<evidence type="ECO:0000256" key="18">
    <source>
        <dbReference type="SAM" id="Phobius"/>
    </source>
</evidence>
<comment type="subcellular location">
    <subcellularLocation>
        <location evidence="3">Membrane</location>
        <topology evidence="3">Multi-pass membrane protein</topology>
    </subcellularLocation>
</comment>
<dbReference type="InterPro" id="IPR029787">
    <property type="entry name" value="Nucleotide_cyclase"/>
</dbReference>
<dbReference type="GO" id="GO:0046872">
    <property type="term" value="F:metal ion binding"/>
    <property type="evidence" value="ECO:0007669"/>
    <property type="project" value="UniProtKB-KW"/>
</dbReference>
<feature type="transmembrane region" description="Helical" evidence="18">
    <location>
        <begin position="497"/>
        <end position="516"/>
    </location>
</feature>
<accession>A0A6L2PJN3</accession>
<evidence type="ECO:0000313" key="20">
    <source>
        <dbReference type="EMBL" id="GFG30267.1"/>
    </source>
</evidence>
<feature type="compositionally biased region" description="Gly residues" evidence="17">
    <location>
        <begin position="922"/>
        <end position="941"/>
    </location>
</feature>
<feature type="compositionally biased region" description="Low complexity" evidence="17">
    <location>
        <begin position="1900"/>
        <end position="1916"/>
    </location>
</feature>
<feature type="region of interest" description="Disordered" evidence="17">
    <location>
        <begin position="816"/>
        <end position="898"/>
    </location>
</feature>
<evidence type="ECO:0000256" key="15">
    <source>
        <dbReference type="ARBA" id="ARBA00023239"/>
    </source>
</evidence>
<feature type="compositionally biased region" description="Low complexity" evidence="17">
    <location>
        <begin position="1164"/>
        <end position="1189"/>
    </location>
</feature>
<dbReference type="EMBL" id="BLKM01010449">
    <property type="protein sequence ID" value="GFG30267.1"/>
    <property type="molecule type" value="Genomic_DNA"/>
</dbReference>
<keyword evidence="5 18" id="KW-0812">Transmembrane</keyword>
<comment type="catalytic activity">
    <reaction evidence="1">
        <text>ATP = 3',5'-cyclic AMP + diphosphate</text>
        <dbReference type="Rhea" id="RHEA:15389"/>
        <dbReference type="ChEBI" id="CHEBI:30616"/>
        <dbReference type="ChEBI" id="CHEBI:33019"/>
        <dbReference type="ChEBI" id="CHEBI:58165"/>
        <dbReference type="EC" id="4.6.1.1"/>
    </reaction>
</comment>
<evidence type="ECO:0000256" key="16">
    <source>
        <dbReference type="RuleBase" id="RU000405"/>
    </source>
</evidence>
<reference evidence="21" key="1">
    <citation type="submission" date="2020-01" db="EMBL/GenBank/DDBJ databases">
        <title>Draft genome sequence of the Termite Coptotermes fromosanus.</title>
        <authorList>
            <person name="Itakura S."/>
            <person name="Yosikawa Y."/>
            <person name="Umezawa K."/>
        </authorList>
    </citation>
    <scope>NUCLEOTIDE SEQUENCE [LARGE SCALE GENOMIC DNA]</scope>
</reference>
<dbReference type="PROSITE" id="PS00452">
    <property type="entry name" value="GUANYLATE_CYCLASE_1"/>
    <property type="match status" value="2"/>
</dbReference>
<feature type="compositionally biased region" description="Acidic residues" evidence="17">
    <location>
        <begin position="1844"/>
        <end position="1858"/>
    </location>
</feature>
<dbReference type="InterPro" id="IPR018297">
    <property type="entry name" value="A/G_cyclase_CS"/>
</dbReference>
<keyword evidence="10" id="KW-0460">Magnesium</keyword>
<dbReference type="FunCoup" id="A0A6L2PJN3">
    <property type="interactions" value="221"/>
</dbReference>
<feature type="transmembrane region" description="Helical" evidence="18">
    <location>
        <begin position="465"/>
        <end position="485"/>
    </location>
</feature>
<feature type="compositionally biased region" description="Polar residues" evidence="17">
    <location>
        <begin position="1472"/>
        <end position="1481"/>
    </location>
</feature>
<feature type="compositionally biased region" description="Acidic residues" evidence="17">
    <location>
        <begin position="1928"/>
        <end position="1941"/>
    </location>
</feature>
<dbReference type="Proteomes" id="UP000502823">
    <property type="component" value="Unassembled WGS sequence"/>
</dbReference>
<feature type="compositionally biased region" description="Pro residues" evidence="17">
    <location>
        <begin position="1086"/>
        <end position="1101"/>
    </location>
</feature>
<feature type="compositionally biased region" description="Low complexity" evidence="17">
    <location>
        <begin position="1022"/>
        <end position="1040"/>
    </location>
</feature>
<sequence>MHLCCCLQERLLLSVLPQHVAMEMKADIMSPVEGQFHKIYIQRHENVSILFADIVGFTVLASQCTAQELVRLLNELFGRFDQLANDNHCLRIKILGDCYYCVSGLPEPRSDHAHCTVEMGLDMIDAIASVVEATDVQLNMRVGIHSGRVLCGVLGLRKWQYDVWSNDVTLANNMEAGGEPGRVHITQATLDYLGGEYEVEAGHGGTRNQYLRDHSVATYFIVPPARRRKVTDVLRFAYHFGNLSIKRCLQNKVTEKFKRPFKKRHSSVYHQPSNRVNKYLAQAIDARSVDREKSTHVNLATLCFKDREKESQYHDDTDVGFSSSLACSLVLLLLIGGLQAVILPRTIILLLLFLTAFVWVSVVLMLLLAVRLRWILWDISQSFVLRLAITVFTIVLIYTVAQVNVFTCRWDVPCPVQSTANVTLDTATYHDHRACPLPQYIILSCTLGYLAVAVFLRLPILVKGVLLIIMATVYILLIELSHATLFHCYDQRVSSVVPQHVLGVVYVLMFLLAVVIHGRQMEWTARLDFLWQIQANEEKREMDALQHSNKRILFNLLPAHVATHFLDNQFRSNMDLYHQSYTRVGVVFASITNYHEFYMELDGNNQGVECLRLLNEIIADFDELLGEERFKAIDKIKTVGSTYMAAVGLIPELRILDDDETTAGFYLSTLVEFVFAMREKLLNINENSYNNFMLRVGINIGPVVAGVIGARKPQYDIWGNTVNVASRMDSTGLPNHTQQVTEEAYQVLKNFPYEFQCRGKVKVKGKGDMTTYFLTDRKQPGTVRVDDLPGMRSAANTGGGNMYGGVATPLALLHQMQQGGASEVNGRSKPQRSSSRDEGGANSGGGTSSHSHHGGFSSGMHPSLLMRNTSRLPPLRENNSRENGGNGGNRHGECEPLLPLSGNVMKILPTQQQRSNYINNSSGGGGGGGCGGSSNSGGGSGSKKLHQQRSVGGGDLDNLANLPPPPLPPHKSGHQFTNFQGHPSASSKSVSRPQDVTRYTPPWPRGGGGLSEVGNNRGSSGSHTNTNNINIVSSSHHQNSTGNDMNSGAVKPYMKPLPKLPGKESASPSHGRHHRSQTRGHNSSAPPLPPHQQPLLPPLPMRPSEHYYSRAEEASIRTKLRNSHNNPLLHLQRHYSDESLPGATGFYFSSPAQQRIHSSADEISSLNHSPSISSSDESYSRTTDADASPSPSPPHATAGDRASTQQWLYPSDIQVDPSSSLENSPRASLDYIPPHCYLPGGGGGNHNNNASGVGQSGGGKISNVTPSQDLPPPNLTTSRSFSPSNHQPNSRGNRSNVSSAPGVGIGNNALATTRHDWNLSPARHRTGDVSAEHSSTTNSRSRSTKSTVATNTETLPPATLLALAAASNTMDSKCCSPLPHSLDGQDSYRGDSCGSFEYIGHRNALKQAEKPSGIHRASSANGESCHSTGSGRSPSRSLKHLHNQDRRQGGASGSTKTLPCESAVVSPDDNIGSKNGGTVKQPSGDDGLGERDHPSACGGDVEEENSRATSTSERSSKKDGSSQTDRKDLSKSHRRRNSSASGAGGIGTKTDSHAPLLSSINTRSLGADGMGSALAGKLPSPLTETGSKYHYQGAAAVVAKIPDFEREIQRLLEDQNLLKNIPPKCEKTHQNKEIISLEELKNVNQVLTELGHSSYLLEKDPVVGMLGRYVLSKSDHMVNNNNNSNCPTPQPPQQVGLAAIQELARRQQDELNNIVDATDRNHTGFCFNSILENKIALSQQQVPSTTCMQQHCDRESSRESSLKRGRNGTPSSPTVEHSGAKQEFKALKVRRTSAVSPMDTISGGGNVVACANSPPLCATTKNRGSCQGVHRFPSSRSPGKETSEYENLESDTVEDEDEKRENAEIKSFECEEKRIVEEVERQVRAEAEVKRILEETARQQQQQEQHQQQQQQQQQENVFGGETSQSEWSEEDDDDDDDEGAASEPLLADRESTGYTTDDPALENVSMLNETGLTDAEGALSDVNSVFNDAGHDGDMDDNTSMSSRASSRIFDSDAMMSLDSLSALYDSEYDNCYRTDDDINALPDSVSDLDRIDYFAAVATDTDINLANIRYMSESITRNFGQPRSETDPDSDV</sequence>
<keyword evidence="21" id="KW-1185">Reference proteome</keyword>
<dbReference type="InterPro" id="IPR001054">
    <property type="entry name" value="A/G_cyclase"/>
</dbReference>